<keyword evidence="1" id="KW-0812">Transmembrane</keyword>
<dbReference type="EC" id="2.4.-.-" evidence="3"/>
<reference evidence="4" key="1">
    <citation type="journal article" date="2019" name="Int. J. Syst. Evol. Microbiol.">
        <title>The Global Catalogue of Microorganisms (GCM) 10K type strain sequencing project: providing services to taxonomists for standard genome sequencing and annotation.</title>
        <authorList>
            <consortium name="The Broad Institute Genomics Platform"/>
            <consortium name="The Broad Institute Genome Sequencing Center for Infectious Disease"/>
            <person name="Wu L."/>
            <person name="Ma J."/>
        </authorList>
    </citation>
    <scope>NUCLEOTIDE SEQUENCE [LARGE SCALE GENOMIC DNA]</scope>
    <source>
        <strain evidence="4">CGMCC 4.1469</strain>
    </source>
</reference>
<keyword evidence="1" id="KW-0472">Membrane</keyword>
<proteinExistence type="predicted"/>
<evidence type="ECO:0000313" key="4">
    <source>
        <dbReference type="Proteomes" id="UP001596052"/>
    </source>
</evidence>
<comment type="caution">
    <text evidence="3">The sequence shown here is derived from an EMBL/GenBank/DDBJ whole genome shotgun (WGS) entry which is preliminary data.</text>
</comment>
<organism evidence="3 4">
    <name type="scientific">Prosthecobacter fluviatilis</name>
    <dbReference type="NCBI Taxonomy" id="445931"/>
    <lineage>
        <taxon>Bacteria</taxon>
        <taxon>Pseudomonadati</taxon>
        <taxon>Verrucomicrobiota</taxon>
        <taxon>Verrucomicrobiia</taxon>
        <taxon>Verrucomicrobiales</taxon>
        <taxon>Verrucomicrobiaceae</taxon>
        <taxon>Prosthecobacter</taxon>
    </lineage>
</organism>
<accession>A0ABW0KU39</accession>
<keyword evidence="4" id="KW-1185">Reference proteome</keyword>
<feature type="transmembrane region" description="Helical" evidence="1">
    <location>
        <begin position="104"/>
        <end position="135"/>
    </location>
</feature>
<feature type="transmembrane region" description="Helical" evidence="1">
    <location>
        <begin position="74"/>
        <end position="92"/>
    </location>
</feature>
<keyword evidence="1" id="KW-1133">Transmembrane helix</keyword>
<keyword evidence="3" id="KW-0808">Transferase</keyword>
<evidence type="ECO:0000256" key="1">
    <source>
        <dbReference type="SAM" id="Phobius"/>
    </source>
</evidence>
<evidence type="ECO:0000313" key="3">
    <source>
        <dbReference type="EMBL" id="MFC5456536.1"/>
    </source>
</evidence>
<sequence length="494" mass="54319">MRPTIMPRQRFLIAALGLLTLWRWALLPTLELAPDEALAVFRAKHGEWLSFSEIGPLVPLFARLGMAIGGAGEFGVRFFAPLLALAAVLLVWKLARELFDEQIAGWAVVIVNVLPGFNLAAVTLTPATCACVLVPAAALCVRRVLRQAECQRAWWWATGCVAGVGLAQPPASAMMAAVCCVFALPEPLRQHLRGPGFRKIMAVWTTVVLCWLGWQGGHGWPSFAAWQWLPEWRLIPNAVRWMVLASPLLLVLFVLAVRAGVAGGMLQSHRSLPLAMLLPLAVADFFYGPNECWPDTGGVVWMLFGAMLLAHRSTVARAAVIEQKISLRTVTLMFAALQSAFLLQTDLPRTLGLRWPFAHKTGPVTDWARTLSADPSGSVRGWRESAKVVSAVLEQAGGTGKWFVIADGWPLVAELDHYLGQAEKVQSALSDLSSFAGRSALFVTEERSAKGVPELLRKRFQRTELLSVVRVMHAGNEVRWLKIFACHDYRPPDF</sequence>
<dbReference type="RefSeq" id="WP_377168872.1">
    <property type="nucleotide sequence ID" value="NZ_JBHSMQ010000006.1"/>
</dbReference>
<dbReference type="Proteomes" id="UP001596052">
    <property type="component" value="Unassembled WGS sequence"/>
</dbReference>
<feature type="transmembrane region" description="Helical" evidence="1">
    <location>
        <begin position="238"/>
        <end position="259"/>
    </location>
</feature>
<dbReference type="EMBL" id="JBHSMQ010000006">
    <property type="protein sequence ID" value="MFC5456536.1"/>
    <property type="molecule type" value="Genomic_DNA"/>
</dbReference>
<feature type="transmembrane region" description="Helical" evidence="1">
    <location>
        <begin position="196"/>
        <end position="214"/>
    </location>
</feature>
<feature type="domain" description="Glycosyltransferase RgtA/B/C/D-like" evidence="2">
    <location>
        <begin position="56"/>
        <end position="214"/>
    </location>
</feature>
<feature type="transmembrane region" description="Helical" evidence="1">
    <location>
        <begin position="155"/>
        <end position="184"/>
    </location>
</feature>
<gene>
    <name evidence="3" type="ORF">ACFQDI_16850</name>
</gene>
<dbReference type="Pfam" id="PF13231">
    <property type="entry name" value="PMT_2"/>
    <property type="match status" value="1"/>
</dbReference>
<protein>
    <submittedName>
        <fullName evidence="3">Glycosyltransferase family 39 protein</fullName>
        <ecNumber evidence="3">2.4.-.-</ecNumber>
    </submittedName>
</protein>
<name>A0ABW0KU39_9BACT</name>
<dbReference type="GO" id="GO:0016757">
    <property type="term" value="F:glycosyltransferase activity"/>
    <property type="evidence" value="ECO:0007669"/>
    <property type="project" value="UniProtKB-KW"/>
</dbReference>
<dbReference type="InterPro" id="IPR038731">
    <property type="entry name" value="RgtA/B/C-like"/>
</dbReference>
<evidence type="ECO:0000259" key="2">
    <source>
        <dbReference type="Pfam" id="PF13231"/>
    </source>
</evidence>
<keyword evidence="3" id="KW-0328">Glycosyltransferase</keyword>